<dbReference type="EMBL" id="KE356561">
    <property type="protein sequence ID" value="ERG96388.1"/>
    <property type="molecule type" value="Genomic_DNA"/>
</dbReference>
<keyword evidence="1" id="KW-0472">Membrane</keyword>
<evidence type="ECO:0000313" key="3">
    <source>
        <dbReference type="Proteomes" id="UP000030710"/>
    </source>
</evidence>
<evidence type="ECO:0000313" key="2">
    <source>
        <dbReference type="EMBL" id="ERG96388.1"/>
    </source>
</evidence>
<name>U1NHQ0_9EURY</name>
<feature type="transmembrane region" description="Helical" evidence="1">
    <location>
        <begin position="157"/>
        <end position="178"/>
    </location>
</feature>
<dbReference type="RefSeq" id="WP_021055853.1">
    <property type="nucleotide sequence ID" value="NZ_KE356561.1"/>
</dbReference>
<dbReference type="Proteomes" id="UP000030710">
    <property type="component" value="Unassembled WGS sequence"/>
</dbReference>
<proteinExistence type="predicted"/>
<dbReference type="Pfam" id="PF04307">
    <property type="entry name" value="YdjM"/>
    <property type="match status" value="1"/>
</dbReference>
<sequence length="206" mass="22059">MNKDGHVLNAALLAIGLGVVLTVDVAVGVERLVISGVTAETSAGGEEIQTHIDFAVQFGKSVLTFSVPIILGALFPDVDTAFGRHRKTLHNLPVLMLFMSFPPVFGNLQFVWIGVATHYLLDVVGSKRGIALFYPLSATEYDIPTGVATSSRWTTGVTLAVTIGELIVLFIIHTYIIALDSAPTVINETLIDTSLSQVLLLCLNIL</sequence>
<keyword evidence="1" id="KW-0812">Transmembrane</keyword>
<gene>
    <name evidence="2" type="ORF">J07HQW2_02866</name>
</gene>
<feature type="transmembrane region" description="Helical" evidence="1">
    <location>
        <begin position="6"/>
        <end position="27"/>
    </location>
</feature>
<dbReference type="AlphaFoldDB" id="U1NHQ0"/>
<dbReference type="GO" id="GO:0016787">
    <property type="term" value="F:hydrolase activity"/>
    <property type="evidence" value="ECO:0007669"/>
    <property type="project" value="UniProtKB-KW"/>
</dbReference>
<feature type="transmembrane region" description="Helical" evidence="1">
    <location>
        <begin position="94"/>
        <end position="115"/>
    </location>
</feature>
<evidence type="ECO:0000256" key="1">
    <source>
        <dbReference type="SAM" id="Phobius"/>
    </source>
</evidence>
<accession>U1NHQ0</accession>
<protein>
    <submittedName>
        <fullName evidence="2">Putative membrane-bound metal-dependent hydrolase (DUF457)</fullName>
    </submittedName>
</protein>
<reference evidence="2 3" key="1">
    <citation type="journal article" date="2013" name="PLoS ONE">
        <title>Assembly-driven community genomics of a hypersaline microbial ecosystem.</title>
        <authorList>
            <person name="Podell S."/>
            <person name="Ugalde J.A."/>
            <person name="Narasingarao P."/>
            <person name="Banfield J.F."/>
            <person name="Heidelberg K.B."/>
            <person name="Allen E.E."/>
        </authorList>
    </citation>
    <scope>NUCLEOTIDE SEQUENCE [LARGE SCALE GENOMIC DNA]</scope>
    <source>
        <strain evidence="3">J07HQW2</strain>
    </source>
</reference>
<keyword evidence="1" id="KW-1133">Transmembrane helix</keyword>
<dbReference type="HOGENOM" id="CLU_1567080_0_0_2"/>
<dbReference type="eggNOG" id="arCOG04590">
    <property type="taxonomic scope" value="Archaea"/>
</dbReference>
<keyword evidence="2" id="KW-0378">Hydrolase</keyword>
<dbReference type="InterPro" id="IPR007404">
    <property type="entry name" value="YdjM-like"/>
</dbReference>
<organism evidence="2 3">
    <name type="scientific">Haloquadratum walsbyi J07HQW2</name>
    <dbReference type="NCBI Taxonomy" id="1238425"/>
    <lineage>
        <taxon>Archaea</taxon>
        <taxon>Methanobacteriati</taxon>
        <taxon>Methanobacteriota</taxon>
        <taxon>Stenosarchaea group</taxon>
        <taxon>Halobacteria</taxon>
        <taxon>Halobacteriales</taxon>
        <taxon>Haloferacaceae</taxon>
        <taxon>Haloquadratum</taxon>
    </lineage>
</organism>